<dbReference type="AlphaFoldDB" id="A0A4R2D338"/>
<reference evidence="2 3" key="1">
    <citation type="submission" date="2019-03" db="EMBL/GenBank/DDBJ databases">
        <title>Genomic Encyclopedia of Type Strains, Phase IV (KMG-IV): sequencing the most valuable type-strain genomes for metagenomic binning, comparative biology and taxonomic classification.</title>
        <authorList>
            <person name="Goeker M."/>
        </authorList>
    </citation>
    <scope>NUCLEOTIDE SEQUENCE [LARGE SCALE GENOMIC DNA]</scope>
    <source>
        <strain evidence="2 3">DSM 18401</strain>
    </source>
</reference>
<dbReference type="InterPro" id="IPR012338">
    <property type="entry name" value="Beta-lactam/transpept-like"/>
</dbReference>
<dbReference type="InterPro" id="IPR050789">
    <property type="entry name" value="Diverse_Enzym_Activities"/>
</dbReference>
<dbReference type="Pfam" id="PF00144">
    <property type="entry name" value="Beta-lactamase"/>
    <property type="match status" value="1"/>
</dbReference>
<dbReference type="Proteomes" id="UP000295351">
    <property type="component" value="Unassembled WGS sequence"/>
</dbReference>
<accession>A0A4R2D338</accession>
<protein>
    <recommendedName>
        <fullName evidence="1">Beta-lactamase-related domain-containing protein</fullName>
    </recommendedName>
</protein>
<proteinExistence type="predicted"/>
<name>A0A4R2D338_SHIGR</name>
<gene>
    <name evidence="2" type="ORF">EV665_101343</name>
</gene>
<dbReference type="PANTHER" id="PTHR43283">
    <property type="entry name" value="BETA-LACTAMASE-RELATED"/>
    <property type="match status" value="1"/>
</dbReference>
<dbReference type="RefSeq" id="WP_133032855.1">
    <property type="nucleotide sequence ID" value="NZ_BAABEI010000012.1"/>
</dbReference>
<comment type="caution">
    <text evidence="2">The sequence shown here is derived from an EMBL/GenBank/DDBJ whole genome shotgun (WGS) entry which is preliminary data.</text>
</comment>
<organism evidence="2 3">
    <name type="scientific">Shinella granuli</name>
    <dbReference type="NCBI Taxonomy" id="323621"/>
    <lineage>
        <taxon>Bacteria</taxon>
        <taxon>Pseudomonadati</taxon>
        <taxon>Pseudomonadota</taxon>
        <taxon>Alphaproteobacteria</taxon>
        <taxon>Hyphomicrobiales</taxon>
        <taxon>Rhizobiaceae</taxon>
        <taxon>Shinella</taxon>
    </lineage>
</organism>
<dbReference type="Gene3D" id="3.40.710.10">
    <property type="entry name" value="DD-peptidase/beta-lactamase superfamily"/>
    <property type="match status" value="1"/>
</dbReference>
<dbReference type="InterPro" id="IPR001466">
    <property type="entry name" value="Beta-lactam-related"/>
</dbReference>
<evidence type="ECO:0000313" key="3">
    <source>
        <dbReference type="Proteomes" id="UP000295351"/>
    </source>
</evidence>
<keyword evidence="3" id="KW-1185">Reference proteome</keyword>
<evidence type="ECO:0000259" key="1">
    <source>
        <dbReference type="Pfam" id="PF00144"/>
    </source>
</evidence>
<feature type="domain" description="Beta-lactamase-related" evidence="1">
    <location>
        <begin position="163"/>
        <end position="433"/>
    </location>
</feature>
<dbReference type="SUPFAM" id="SSF56601">
    <property type="entry name" value="beta-lactamase/transpeptidase-like"/>
    <property type="match status" value="1"/>
</dbReference>
<sequence>MRRFYRLAAWTLSVLALVVLVGASWLIVSPPALLSVGSGYAAKIVCSSVFISGRDPQQVLAEDVQAPGHPLLKLMRQDVDLAGKTVTTRLLGLFAPGYAVWHEGFGCSGVPDGDFEAARQAVSDVALPKVPPGDPAVAWPDGEAVTEDARIAALLADPALAGPGMRAIVVVHDGRIVAEAYGDGFSETVPLLGWSMTKTVNAALVGRLMQAGALSPGMDDLFPEWRGDARSQITLAHLLAMESGLAFNESYGSVADVTRMLFLEPDMSRFVLSLPLEANPGERFTYSSGTAVLLSRIWMGALGGRSQALSFPARALFAPLGMASAVMEPDETGIFVGSSYMYATARDWARFALFLLDDGVWKGDRLLPVGFVGAMAMPTKASGGAYTHMQTWAKGPGDRSDADYDLPDEAFWILGHDGQSAAVIPSKRLAVIRLGLTPSKLGYRPQPLVKGVLDILDAAKLEAGQAPT</sequence>
<dbReference type="PANTHER" id="PTHR43283:SF7">
    <property type="entry name" value="BETA-LACTAMASE-RELATED DOMAIN-CONTAINING PROTEIN"/>
    <property type="match status" value="1"/>
</dbReference>
<dbReference type="EMBL" id="SLVX01000001">
    <property type="protein sequence ID" value="TCN48607.1"/>
    <property type="molecule type" value="Genomic_DNA"/>
</dbReference>
<evidence type="ECO:0000313" key="2">
    <source>
        <dbReference type="EMBL" id="TCN48607.1"/>
    </source>
</evidence>